<dbReference type="EMBL" id="WUUS01000001">
    <property type="protein sequence ID" value="MXR40061.1"/>
    <property type="molecule type" value="Genomic_DNA"/>
</dbReference>
<proteinExistence type="predicted"/>
<accession>A0A6B0STS0</accession>
<keyword evidence="1" id="KW-0175">Coiled coil</keyword>
<sequence length="129" mass="16123">MDYLDDDWDLELKELLQESKEQQQDRLEEELKRIEQQLEERNQVHREVVDELESKLDWYKNRLEDLYKQRRGKAAERSQLKNQITLFYRQLRNEKQQHWCDKQELEQERRDLLRSIDELSSENLLDELF</sequence>
<gene>
    <name evidence="2" type="ORF">GRX01_01630</name>
</gene>
<organism evidence="2 3">
    <name type="scientific">Halobaculum saliterrae</name>
    <dbReference type="NCBI Taxonomy" id="2073113"/>
    <lineage>
        <taxon>Archaea</taxon>
        <taxon>Methanobacteriati</taxon>
        <taxon>Methanobacteriota</taxon>
        <taxon>Stenosarchaea group</taxon>
        <taxon>Halobacteria</taxon>
        <taxon>Halobacteriales</taxon>
        <taxon>Haloferacaceae</taxon>
        <taxon>Halobaculum</taxon>
    </lineage>
</organism>
<dbReference type="Pfam" id="PF26406">
    <property type="entry name" value="DUF8104"/>
    <property type="match status" value="1"/>
</dbReference>
<evidence type="ECO:0000313" key="3">
    <source>
        <dbReference type="Proteomes" id="UP000437065"/>
    </source>
</evidence>
<reference evidence="2 3" key="1">
    <citation type="submission" date="2019-12" db="EMBL/GenBank/DDBJ databases">
        <title>Isolation and characterization of three novel carbon monoxide-oxidizing members of Halobacteria from salione crusts and soils.</title>
        <authorList>
            <person name="Myers M.R."/>
            <person name="King G.M."/>
        </authorList>
    </citation>
    <scope>NUCLEOTIDE SEQUENCE [LARGE SCALE GENOMIC DNA]</scope>
    <source>
        <strain evidence="2 3">WSA2</strain>
    </source>
</reference>
<dbReference type="Proteomes" id="UP000437065">
    <property type="component" value="Unassembled WGS sequence"/>
</dbReference>
<dbReference type="RefSeq" id="WP_159662746.1">
    <property type="nucleotide sequence ID" value="NZ_WUUS01000001.1"/>
</dbReference>
<dbReference type="OrthoDB" id="350919at2157"/>
<dbReference type="InterPro" id="IPR058417">
    <property type="entry name" value="DUF8104"/>
</dbReference>
<evidence type="ECO:0000313" key="2">
    <source>
        <dbReference type="EMBL" id="MXR40061.1"/>
    </source>
</evidence>
<protein>
    <submittedName>
        <fullName evidence="2">Uncharacterized protein</fullName>
    </submittedName>
</protein>
<feature type="coiled-coil region" evidence="1">
    <location>
        <begin position="10"/>
        <end position="122"/>
    </location>
</feature>
<dbReference type="AlphaFoldDB" id="A0A6B0STS0"/>
<evidence type="ECO:0000256" key="1">
    <source>
        <dbReference type="SAM" id="Coils"/>
    </source>
</evidence>
<name>A0A6B0STS0_9EURY</name>
<comment type="caution">
    <text evidence="2">The sequence shown here is derived from an EMBL/GenBank/DDBJ whole genome shotgun (WGS) entry which is preliminary data.</text>
</comment>
<keyword evidence="3" id="KW-1185">Reference proteome</keyword>